<dbReference type="PROSITE" id="PS51671">
    <property type="entry name" value="ACT"/>
    <property type="match status" value="1"/>
</dbReference>
<sequence>MTTPATNTSDAHTANTPAPAADAHTPCRLAYLGPRGTFTEQALHDFVAEGKIPGLATAVNTTRTPATTAHTPDTTAANTAAIEQLPVESPTAALNAVRRGDADFAVVALESAVDGSVTQTEDALMTGSPVHIFNEVVVPVEFAIMTRPGTTLDQVRTISCHPVAHAQIRDWLATHLPHARFVPAASNGAAAASVATGEIDAAAAPTRAADLHGLSIHHTGVADVPGAFTRFVLVGRPGTPTPRSGQDRTSIILTLKNRPASLQEALMELSMRGVDLSRIESRPLRNPGGSIMGIYVFHIDMVGHIEDDAVAEALAALHRNSEDMRYLGSWPIANVGVSMHAGSAPADFGDSWKQVRAWARGDE</sequence>
<evidence type="ECO:0000256" key="10">
    <source>
        <dbReference type="SAM" id="MobiDB-lite"/>
    </source>
</evidence>
<dbReference type="Gene3D" id="3.40.190.10">
    <property type="entry name" value="Periplasmic binding protein-like II"/>
    <property type="match status" value="2"/>
</dbReference>
<dbReference type="PANTHER" id="PTHR21022">
    <property type="entry name" value="PREPHENATE DEHYDRATASE P PROTEIN"/>
    <property type="match status" value="1"/>
</dbReference>
<evidence type="ECO:0000256" key="2">
    <source>
        <dbReference type="ARBA" id="ARBA00013147"/>
    </source>
</evidence>
<dbReference type="Pfam" id="PF00800">
    <property type="entry name" value="PDT"/>
    <property type="match status" value="1"/>
</dbReference>
<accession>A0ABQ6VED3</accession>
<dbReference type="InterPro" id="IPR001086">
    <property type="entry name" value="Preph_deHydtase"/>
</dbReference>
<dbReference type="EC" id="4.2.1.51" evidence="2 9"/>
<dbReference type="CDD" id="cd04905">
    <property type="entry name" value="ACT_CM-PDT"/>
    <property type="match status" value="1"/>
</dbReference>
<comment type="catalytic activity">
    <reaction evidence="8 9">
        <text>prephenate + H(+) = 3-phenylpyruvate + CO2 + H2O</text>
        <dbReference type="Rhea" id="RHEA:21648"/>
        <dbReference type="ChEBI" id="CHEBI:15377"/>
        <dbReference type="ChEBI" id="CHEBI:15378"/>
        <dbReference type="ChEBI" id="CHEBI:16526"/>
        <dbReference type="ChEBI" id="CHEBI:18005"/>
        <dbReference type="ChEBI" id="CHEBI:29934"/>
        <dbReference type="EC" id="4.2.1.51"/>
    </reaction>
</comment>
<organism evidence="13 14">
    <name type="scientific">Corynebacterium zhongnanshanii</name>
    <dbReference type="NCBI Taxonomy" id="2768834"/>
    <lineage>
        <taxon>Bacteria</taxon>
        <taxon>Bacillati</taxon>
        <taxon>Actinomycetota</taxon>
        <taxon>Actinomycetes</taxon>
        <taxon>Mycobacteriales</taxon>
        <taxon>Corynebacteriaceae</taxon>
        <taxon>Corynebacterium</taxon>
    </lineage>
</organism>
<feature type="region of interest" description="Disordered" evidence="10">
    <location>
        <begin position="1"/>
        <end position="22"/>
    </location>
</feature>
<evidence type="ECO:0000313" key="13">
    <source>
        <dbReference type="EMBL" id="KAB3522791.1"/>
    </source>
</evidence>
<evidence type="ECO:0000256" key="3">
    <source>
        <dbReference type="ARBA" id="ARBA00021872"/>
    </source>
</evidence>
<feature type="compositionally biased region" description="Polar residues" evidence="10">
    <location>
        <begin position="1"/>
        <end position="16"/>
    </location>
</feature>
<feature type="domain" description="ACT" evidence="12">
    <location>
        <begin position="250"/>
        <end position="331"/>
    </location>
</feature>
<proteinExistence type="predicted"/>
<keyword evidence="4 9" id="KW-0028">Amino-acid biosynthesis</keyword>
<comment type="pathway">
    <text evidence="1 9">Amino-acid biosynthesis; L-phenylalanine biosynthesis; phenylpyruvate from prephenate: step 1/1.</text>
</comment>
<keyword evidence="7 9" id="KW-0456">Lyase</keyword>
<dbReference type="EMBL" id="WBZJ01000001">
    <property type="protein sequence ID" value="KAB3522791.1"/>
    <property type="molecule type" value="Genomic_DNA"/>
</dbReference>
<evidence type="ECO:0000256" key="1">
    <source>
        <dbReference type="ARBA" id="ARBA00004741"/>
    </source>
</evidence>
<comment type="caution">
    <text evidence="13">The sequence shown here is derived from an EMBL/GenBank/DDBJ whole genome shotgun (WGS) entry which is preliminary data.</text>
</comment>
<protein>
    <recommendedName>
        <fullName evidence="3 9">Prephenate dehydratase</fullName>
        <shortName evidence="9">PDT</shortName>
        <ecNumber evidence="2 9">4.2.1.51</ecNumber>
    </recommendedName>
</protein>
<evidence type="ECO:0000256" key="4">
    <source>
        <dbReference type="ARBA" id="ARBA00022605"/>
    </source>
</evidence>
<dbReference type="PANTHER" id="PTHR21022:SF19">
    <property type="entry name" value="PREPHENATE DEHYDRATASE-RELATED"/>
    <property type="match status" value="1"/>
</dbReference>
<keyword evidence="6 9" id="KW-0584">Phenylalanine biosynthesis</keyword>
<dbReference type="Proteomes" id="UP000436181">
    <property type="component" value="Unassembled WGS sequence"/>
</dbReference>
<dbReference type="Gene3D" id="3.30.70.260">
    <property type="match status" value="1"/>
</dbReference>
<dbReference type="PIRSF" id="PIRSF001500">
    <property type="entry name" value="Chor_mut_pdt_Ppr"/>
    <property type="match status" value="1"/>
</dbReference>
<gene>
    <name evidence="9 13" type="primary">pheA</name>
    <name evidence="13" type="ORF">F8377_01055</name>
</gene>
<evidence type="ECO:0000256" key="9">
    <source>
        <dbReference type="RuleBase" id="RU361254"/>
    </source>
</evidence>
<name>A0ABQ6VED3_9CORY</name>
<dbReference type="CDD" id="cd13632">
    <property type="entry name" value="PBP2_Aa-PDT_like"/>
    <property type="match status" value="1"/>
</dbReference>
<evidence type="ECO:0000256" key="6">
    <source>
        <dbReference type="ARBA" id="ARBA00023222"/>
    </source>
</evidence>
<dbReference type="PROSITE" id="PS00858">
    <property type="entry name" value="PREPHENATE_DEHYDR_2"/>
    <property type="match status" value="1"/>
</dbReference>
<dbReference type="InterPro" id="IPR002912">
    <property type="entry name" value="ACT_dom"/>
</dbReference>
<dbReference type="RefSeq" id="WP_151843685.1">
    <property type="nucleotide sequence ID" value="NZ_WBZJ01000001.1"/>
</dbReference>
<evidence type="ECO:0000259" key="12">
    <source>
        <dbReference type="PROSITE" id="PS51671"/>
    </source>
</evidence>
<dbReference type="InterPro" id="IPR008242">
    <property type="entry name" value="Chor_mutase/pphenate_deHydtase"/>
</dbReference>
<keyword evidence="14" id="KW-1185">Reference proteome</keyword>
<dbReference type="InterPro" id="IPR018528">
    <property type="entry name" value="Preph_deHydtase_CS"/>
</dbReference>
<dbReference type="SUPFAM" id="SSF53850">
    <property type="entry name" value="Periplasmic binding protein-like II"/>
    <property type="match status" value="1"/>
</dbReference>
<evidence type="ECO:0000259" key="11">
    <source>
        <dbReference type="PROSITE" id="PS51171"/>
    </source>
</evidence>
<reference evidence="13 14" key="1">
    <citation type="submission" date="2019-10" db="EMBL/GenBank/DDBJ databases">
        <title>Corynebacterium sp novel species isolated from the respiratory tract of Marmot.</title>
        <authorList>
            <person name="Zhang G."/>
        </authorList>
    </citation>
    <scope>NUCLEOTIDE SEQUENCE [LARGE SCALE GENOMIC DNA]</scope>
    <source>
        <strain evidence="13 14">336</strain>
    </source>
</reference>
<keyword evidence="5 9" id="KW-0057">Aromatic amino acid biosynthesis</keyword>
<evidence type="ECO:0000256" key="7">
    <source>
        <dbReference type="ARBA" id="ARBA00023239"/>
    </source>
</evidence>
<evidence type="ECO:0000256" key="8">
    <source>
        <dbReference type="ARBA" id="ARBA00047848"/>
    </source>
</evidence>
<dbReference type="InterPro" id="IPR045865">
    <property type="entry name" value="ACT-like_dom_sf"/>
</dbReference>
<dbReference type="GO" id="GO:0004664">
    <property type="term" value="F:prephenate dehydratase activity"/>
    <property type="evidence" value="ECO:0007669"/>
    <property type="project" value="UniProtKB-EC"/>
</dbReference>
<evidence type="ECO:0000256" key="5">
    <source>
        <dbReference type="ARBA" id="ARBA00023141"/>
    </source>
</evidence>
<feature type="domain" description="Prephenate dehydratase" evidence="11">
    <location>
        <begin position="28"/>
        <end position="236"/>
    </location>
</feature>
<evidence type="ECO:0000313" key="14">
    <source>
        <dbReference type="Proteomes" id="UP000436181"/>
    </source>
</evidence>
<dbReference type="SUPFAM" id="SSF55021">
    <property type="entry name" value="ACT-like"/>
    <property type="match status" value="1"/>
</dbReference>
<dbReference type="NCBIfam" id="NF008865">
    <property type="entry name" value="PRK11898.1"/>
    <property type="match status" value="1"/>
</dbReference>
<dbReference type="PROSITE" id="PS51171">
    <property type="entry name" value="PREPHENATE_DEHYDR_3"/>
    <property type="match status" value="1"/>
</dbReference>